<dbReference type="Proteomes" id="UP000583929">
    <property type="component" value="Unassembled WGS sequence"/>
</dbReference>
<comment type="caution">
    <text evidence="2">The sequence shown here is derived from an EMBL/GenBank/DDBJ whole genome shotgun (WGS) entry which is preliminary data.</text>
</comment>
<dbReference type="EMBL" id="JAATIP010000011">
    <property type="protein sequence ID" value="KAF4394277.1"/>
    <property type="molecule type" value="Genomic_DNA"/>
</dbReference>
<feature type="region of interest" description="Disordered" evidence="1">
    <location>
        <begin position="44"/>
        <end position="78"/>
    </location>
</feature>
<organism evidence="2 4">
    <name type="scientific">Cannabis sativa</name>
    <name type="common">Hemp</name>
    <name type="synonym">Marijuana</name>
    <dbReference type="NCBI Taxonomy" id="3483"/>
    <lineage>
        <taxon>Eukaryota</taxon>
        <taxon>Viridiplantae</taxon>
        <taxon>Streptophyta</taxon>
        <taxon>Embryophyta</taxon>
        <taxon>Tracheophyta</taxon>
        <taxon>Spermatophyta</taxon>
        <taxon>Magnoliopsida</taxon>
        <taxon>eudicotyledons</taxon>
        <taxon>Gunneridae</taxon>
        <taxon>Pentapetalae</taxon>
        <taxon>rosids</taxon>
        <taxon>fabids</taxon>
        <taxon>Rosales</taxon>
        <taxon>Cannabaceae</taxon>
        <taxon>Cannabis</taxon>
    </lineage>
</organism>
<evidence type="ECO:0000313" key="2">
    <source>
        <dbReference type="EMBL" id="KAF4394277.1"/>
    </source>
</evidence>
<evidence type="ECO:0000256" key="1">
    <source>
        <dbReference type="SAM" id="MobiDB-lite"/>
    </source>
</evidence>
<gene>
    <name evidence="2" type="ORF">F8388_005911</name>
    <name evidence="3" type="ORF">G4B88_005869</name>
</gene>
<dbReference type="EMBL" id="JAATIQ010000001">
    <property type="protein sequence ID" value="KAF4404483.1"/>
    <property type="molecule type" value="Genomic_DNA"/>
</dbReference>
<reference evidence="4 5" key="1">
    <citation type="journal article" date="2020" name="bioRxiv">
        <title>Sequence and annotation of 42 cannabis genomes reveals extensive copy number variation in cannabinoid synthesis and pathogen resistance genes.</title>
        <authorList>
            <person name="Mckernan K.J."/>
            <person name="Helbert Y."/>
            <person name="Kane L.T."/>
            <person name="Ebling H."/>
            <person name="Zhang L."/>
            <person name="Liu B."/>
            <person name="Eaton Z."/>
            <person name="Mclaughlin S."/>
            <person name="Kingan S."/>
            <person name="Baybayan P."/>
            <person name="Concepcion G."/>
            <person name="Jordan M."/>
            <person name="Riva A."/>
            <person name="Barbazuk W."/>
            <person name="Harkins T."/>
        </authorList>
    </citation>
    <scope>NUCLEOTIDE SEQUENCE [LARGE SCALE GENOMIC DNA]</scope>
    <source>
        <strain evidence="4 5">cv. Jamaican Lion 4</strain>
        <strain evidence="3">Father</strain>
        <strain evidence="2">Mother</strain>
        <tissue evidence="2">Leaf</tissue>
    </source>
</reference>
<name>A0A7J6HG35_CANSA</name>
<dbReference type="AlphaFoldDB" id="A0A7J6HG35"/>
<evidence type="ECO:0000313" key="3">
    <source>
        <dbReference type="EMBL" id="KAF4404483.1"/>
    </source>
</evidence>
<evidence type="ECO:0000313" key="5">
    <source>
        <dbReference type="Proteomes" id="UP000583929"/>
    </source>
</evidence>
<dbReference type="PANTHER" id="PTHR33879:SF3">
    <property type="entry name" value="17.6 KDA CLASS II HEAT SHOCK PROTEIN-RELATED"/>
    <property type="match status" value="1"/>
</dbReference>
<keyword evidence="5" id="KW-1185">Reference proteome</keyword>
<evidence type="ECO:0000313" key="4">
    <source>
        <dbReference type="Proteomes" id="UP000525078"/>
    </source>
</evidence>
<dbReference type="Proteomes" id="UP000525078">
    <property type="component" value="Unassembled WGS sequence"/>
</dbReference>
<sequence>MELSLDELELDMWRFRLPETTRPELARAVFVDGELIVTVLKGEGVENSEHGGDGGGEVWGDGTGNGSNSEEFTKLNGDDNVVIDETSSCMLLSLSQLRER</sequence>
<evidence type="ECO:0008006" key="6">
    <source>
        <dbReference type="Google" id="ProtNLM"/>
    </source>
</evidence>
<proteinExistence type="predicted"/>
<protein>
    <recommendedName>
        <fullName evidence="6">SHSP domain-containing protein</fullName>
    </recommendedName>
</protein>
<feature type="compositionally biased region" description="Gly residues" evidence="1">
    <location>
        <begin position="53"/>
        <end position="65"/>
    </location>
</feature>
<accession>A0A7J6HG35</accession>
<dbReference type="PANTHER" id="PTHR33879">
    <property type="entry name" value="17.6 KDA CLASS II HEAT SHOCK PROTEIN-RELATED"/>
    <property type="match status" value="1"/>
</dbReference>